<evidence type="ECO:0000313" key="2">
    <source>
        <dbReference type="Proteomes" id="UP000657918"/>
    </source>
</evidence>
<keyword evidence="2" id="KW-1185">Reference proteome</keyword>
<comment type="caution">
    <text evidence="1">The sequence shown here is derived from an EMBL/GenBank/DDBJ whole genome shotgun (WGS) entry which is preliminary data.</text>
</comment>
<dbReference type="EMBL" id="JADGMS010000018">
    <property type="protein sequence ID" value="KAF9662342.1"/>
    <property type="molecule type" value="Genomic_DNA"/>
</dbReference>
<reference evidence="1 2" key="1">
    <citation type="submission" date="2020-10" db="EMBL/GenBank/DDBJ databases">
        <title>Plant Genome Project.</title>
        <authorList>
            <person name="Zhang R.-G."/>
        </authorList>
    </citation>
    <scope>NUCLEOTIDE SEQUENCE [LARGE SCALE GENOMIC DNA]</scope>
    <source>
        <strain evidence="1">FAFU-HL-1</strain>
        <tissue evidence="1">Leaf</tissue>
    </source>
</reference>
<dbReference type="OrthoDB" id="1729438at2759"/>
<proteinExistence type="predicted"/>
<evidence type="ECO:0000313" key="1">
    <source>
        <dbReference type="EMBL" id="KAF9662342.1"/>
    </source>
</evidence>
<accession>A0A835J0I9</accession>
<dbReference type="Proteomes" id="UP000657918">
    <property type="component" value="Unassembled WGS sequence"/>
</dbReference>
<gene>
    <name evidence="1" type="ORF">SADUNF_Sadunf18G0042900</name>
</gene>
<protein>
    <submittedName>
        <fullName evidence="1">Uncharacterized protein</fullName>
    </submittedName>
</protein>
<sequence>MTPATIGIRAFHLKGLVSKSMEKEFKYSKSIIEQSLIKLPIPKRYEEVDMVDHPKYCKYYWIVVDDTKTIVWAYPRTPSYELMIGYLKDI</sequence>
<organism evidence="1 2">
    <name type="scientific">Salix dunnii</name>
    <dbReference type="NCBI Taxonomy" id="1413687"/>
    <lineage>
        <taxon>Eukaryota</taxon>
        <taxon>Viridiplantae</taxon>
        <taxon>Streptophyta</taxon>
        <taxon>Embryophyta</taxon>
        <taxon>Tracheophyta</taxon>
        <taxon>Spermatophyta</taxon>
        <taxon>Magnoliopsida</taxon>
        <taxon>eudicotyledons</taxon>
        <taxon>Gunneridae</taxon>
        <taxon>Pentapetalae</taxon>
        <taxon>rosids</taxon>
        <taxon>fabids</taxon>
        <taxon>Malpighiales</taxon>
        <taxon>Salicaceae</taxon>
        <taxon>Saliceae</taxon>
        <taxon>Salix</taxon>
    </lineage>
</organism>
<dbReference type="AlphaFoldDB" id="A0A835J0I9"/>
<name>A0A835J0I9_9ROSI</name>